<dbReference type="GO" id="GO:0016747">
    <property type="term" value="F:acyltransferase activity, transferring groups other than amino-acyl groups"/>
    <property type="evidence" value="ECO:0007669"/>
    <property type="project" value="InterPro"/>
</dbReference>
<accession>A0A088FWY0</accession>
<reference evidence="2 3" key="1">
    <citation type="submission" date="2014-10" db="EMBL/GenBank/DDBJ databases">
        <title>Complete Genome of Lelliottia podophage phD2B.</title>
        <authorList>
            <person name="Nowicki G."/>
            <person name="Barylski J."/>
            <person name="Kujawa N."/>
            <person name="Gozdzicka-Jozefiak A."/>
        </authorList>
    </citation>
    <scope>NUCLEOTIDE SEQUENCE [LARGE SCALE GENOMIC DNA]</scope>
</reference>
<evidence type="ECO:0000313" key="2">
    <source>
        <dbReference type="EMBL" id="AIM51254.1"/>
    </source>
</evidence>
<name>A0A088FWY0_9CAUD</name>
<protein>
    <recommendedName>
        <fullName evidence="1">N-acetyltransferase domain-containing protein</fullName>
    </recommendedName>
</protein>
<evidence type="ECO:0000259" key="1">
    <source>
        <dbReference type="PROSITE" id="PS51186"/>
    </source>
</evidence>
<dbReference type="Pfam" id="PF00583">
    <property type="entry name" value="Acetyltransf_1"/>
    <property type="match status" value="1"/>
</dbReference>
<keyword evidence="3" id="KW-1185">Reference proteome</keyword>
<dbReference type="PROSITE" id="PS51186">
    <property type="entry name" value="GNAT"/>
    <property type="match status" value="1"/>
</dbReference>
<dbReference type="Proteomes" id="UP000029353">
    <property type="component" value="Segment"/>
</dbReference>
<dbReference type="EMBL" id="KM370384">
    <property type="protein sequence ID" value="AIM51254.1"/>
    <property type="molecule type" value="Genomic_DNA"/>
</dbReference>
<dbReference type="SUPFAM" id="SSF55729">
    <property type="entry name" value="Acyl-CoA N-acyltransferases (Nat)"/>
    <property type="match status" value="1"/>
</dbReference>
<dbReference type="InterPro" id="IPR000182">
    <property type="entry name" value="GNAT_dom"/>
</dbReference>
<gene>
    <name evidence="2" type="ORF">phD2B_0028</name>
</gene>
<sequence length="154" mass="17333">MIIREATYFDVPEILRLADVYVREEVEPTGHHSAIWDANMMAHNLMVSSNSPDDIVLLAVEDGQIIGYLWAASHCLGPWSPAKVASDYLFYVVPKCRGSRAAYKLVRAYQEWAVSIDCVEVRLSVASGINQGRTARLFERLGFSSQAFVYNYKP</sequence>
<organism evidence="2 3">
    <name type="scientific">Lelliottia phage phD2B</name>
    <dbReference type="NCBI Taxonomy" id="1542498"/>
    <lineage>
        <taxon>Viruses</taxon>
        <taxon>Duplodnaviria</taxon>
        <taxon>Heunggongvirae</taxon>
        <taxon>Uroviricota</taxon>
        <taxon>Caudoviricetes</taxon>
        <taxon>Autographivirales</taxon>
        <taxon>Autosignataviridae</taxon>
        <taxon>Molineuxvirinae</taxon>
        <taxon>Tuodvirus</taxon>
        <taxon>Tuodvirus phD2B</taxon>
    </lineage>
</organism>
<dbReference type="OrthoDB" id="9932at10239"/>
<dbReference type="KEGG" id="vg:22111957"/>
<evidence type="ECO:0000313" key="3">
    <source>
        <dbReference type="Proteomes" id="UP000029353"/>
    </source>
</evidence>
<dbReference type="InterPro" id="IPR016181">
    <property type="entry name" value="Acyl_CoA_acyltransferase"/>
</dbReference>
<dbReference type="Gene3D" id="3.40.630.30">
    <property type="match status" value="1"/>
</dbReference>
<dbReference type="RefSeq" id="YP_009102774.1">
    <property type="nucleotide sequence ID" value="NC_025450.1"/>
</dbReference>
<proteinExistence type="predicted"/>
<dbReference type="GeneID" id="22111957"/>
<feature type="domain" description="N-acetyltransferase" evidence="1">
    <location>
        <begin position="1"/>
        <end position="154"/>
    </location>
</feature>
<dbReference type="CDD" id="cd04301">
    <property type="entry name" value="NAT_SF"/>
    <property type="match status" value="1"/>
</dbReference>